<dbReference type="Gene3D" id="2.30.130.60">
    <property type="match status" value="1"/>
</dbReference>
<evidence type="ECO:0000256" key="3">
    <source>
        <dbReference type="ARBA" id="ARBA00022603"/>
    </source>
</evidence>
<dbReference type="InterPro" id="IPR023267">
    <property type="entry name" value="RCMT"/>
</dbReference>
<keyword evidence="5 7" id="KW-0949">S-adenosyl-L-methionine</keyword>
<dbReference type="InterPro" id="IPR018314">
    <property type="entry name" value="RsmB/NOL1/NOP2-like_CS"/>
</dbReference>
<evidence type="ECO:0000313" key="12">
    <source>
        <dbReference type="Proteomes" id="UP000095380"/>
    </source>
</evidence>
<feature type="active site" description="Nucleophile" evidence="7">
    <location>
        <position position="232"/>
    </location>
</feature>
<dbReference type="CDD" id="cd02440">
    <property type="entry name" value="AdoMet_MTases"/>
    <property type="match status" value="1"/>
</dbReference>
<dbReference type="AlphaFoldDB" id="A0A173T771"/>
<evidence type="ECO:0000313" key="10">
    <source>
        <dbReference type="EMBL" id="CUN60824.1"/>
    </source>
</evidence>
<feature type="binding site" evidence="7">
    <location>
        <position position="179"/>
    </location>
    <ligand>
        <name>S-adenosyl-L-methionine</name>
        <dbReference type="ChEBI" id="CHEBI:59789"/>
    </ligand>
</feature>
<dbReference type="Pfam" id="PF17126">
    <property type="entry name" value="RsmF_methylt_CI"/>
    <property type="match status" value="1"/>
</dbReference>
<protein>
    <submittedName>
        <fullName evidence="9">Ribosomal RNA small subunit methyltransferase F</fullName>
        <ecNumber evidence="9">2.1.1.178</ecNumber>
    </submittedName>
</protein>
<dbReference type="GO" id="GO:0008173">
    <property type="term" value="F:RNA methyltransferase activity"/>
    <property type="evidence" value="ECO:0007669"/>
    <property type="project" value="InterPro"/>
</dbReference>
<dbReference type="Pfam" id="PF17125">
    <property type="entry name" value="Methyltr_RsmF_N"/>
    <property type="match status" value="1"/>
</dbReference>
<dbReference type="CDD" id="cd21147">
    <property type="entry name" value="RsmF_methylt_CTD1"/>
    <property type="match status" value="1"/>
</dbReference>
<dbReference type="PROSITE" id="PS01153">
    <property type="entry name" value="NOL1_NOP2_SUN"/>
    <property type="match status" value="1"/>
</dbReference>
<gene>
    <name evidence="9" type="primary">rsmF</name>
    <name evidence="10" type="ORF">ERS852408_00647</name>
    <name evidence="11" type="ORF">ERS852423_02280</name>
    <name evidence="9" type="ORF">ERS852573_01406</name>
</gene>
<keyword evidence="2" id="KW-0963">Cytoplasm</keyword>
<keyword evidence="4 7" id="KW-0808">Transferase</keyword>
<dbReference type="Proteomes" id="UP000095380">
    <property type="component" value="Unassembled WGS sequence"/>
</dbReference>
<dbReference type="PANTHER" id="PTHR22807">
    <property type="entry name" value="NOP2 YEAST -RELATED NOL1/NOP2/FMU SUN DOMAIN-CONTAINING"/>
    <property type="match status" value="1"/>
</dbReference>
<dbReference type="Gene3D" id="3.30.70.1170">
    <property type="entry name" value="Sun protein, domain 3"/>
    <property type="match status" value="1"/>
</dbReference>
<dbReference type="OrthoDB" id="9810297at2"/>
<evidence type="ECO:0000313" key="9">
    <source>
        <dbReference type="EMBL" id="CUM98491.1"/>
    </source>
</evidence>
<dbReference type="GO" id="GO:0006396">
    <property type="term" value="P:RNA processing"/>
    <property type="evidence" value="ECO:0007669"/>
    <property type="project" value="InterPro"/>
</dbReference>
<evidence type="ECO:0000259" key="8">
    <source>
        <dbReference type="PROSITE" id="PS51686"/>
    </source>
</evidence>
<reference evidence="12 13" key="1">
    <citation type="submission" date="2015-09" db="EMBL/GenBank/DDBJ databases">
        <authorList>
            <consortium name="Pathogen Informatics"/>
        </authorList>
    </citation>
    <scope>NUCLEOTIDE SEQUENCE [LARGE SCALE GENOMIC DNA]</scope>
    <source>
        <strain evidence="10 12">2789STDY5608851</strain>
        <strain evidence="11 13">2789STDY5608866</strain>
        <strain evidence="9 14">2789STDY5834961</strain>
    </source>
</reference>
<dbReference type="Pfam" id="PF01189">
    <property type="entry name" value="Methyltr_RsmB-F"/>
    <property type="match status" value="1"/>
</dbReference>
<feature type="binding site" evidence="7">
    <location>
        <begin position="110"/>
        <end position="116"/>
    </location>
    <ligand>
        <name>S-adenosyl-L-methionine</name>
        <dbReference type="ChEBI" id="CHEBI:59789"/>
    </ligand>
</feature>
<evidence type="ECO:0000313" key="13">
    <source>
        <dbReference type="Proteomes" id="UP000095439"/>
    </source>
</evidence>
<evidence type="ECO:0000256" key="4">
    <source>
        <dbReference type="ARBA" id="ARBA00022679"/>
    </source>
</evidence>
<dbReference type="InterPro" id="IPR031340">
    <property type="entry name" value="RsmF_methylt_CI"/>
</dbReference>
<dbReference type="Proteomes" id="UP000095597">
    <property type="component" value="Unassembled WGS sequence"/>
</dbReference>
<dbReference type="EMBL" id="CYXO01000007">
    <property type="protein sequence ID" value="CUM98491.1"/>
    <property type="molecule type" value="Genomic_DNA"/>
</dbReference>
<keyword evidence="3 7" id="KW-0489">Methyltransferase</keyword>
<dbReference type="GO" id="GO:0001510">
    <property type="term" value="P:RNA methylation"/>
    <property type="evidence" value="ECO:0007669"/>
    <property type="project" value="InterPro"/>
</dbReference>
<evidence type="ECO:0000256" key="5">
    <source>
        <dbReference type="ARBA" id="ARBA00022691"/>
    </source>
</evidence>
<sequence length="458" mass="52303">MNLPAAFEEKMRALLGDEFDEYIACYEEPRYYGMRVNTGKISVEEFEKICPFEIRKIPWIENGFYYDGDKVSPAKHPYYFAGLYYLQEPSAMTPANRLPVEPGDKVLDVCAAPGGKATELGAKLQGEGVLIANDISSSRAKGLLKNIEVFGIGNVLVLSEEPGRLENYFTEYFDKILIDAPCSGEGMFRKDKKMVKAWEEHGPEFFSNLQRNIILQAARMLKPGGLMLYSTCTFDPSENERIIEHLKKEYPEFHVLPMENYEGFCPGIPEVTEEKDEELKKTVRIFPHKMKGEGHYVALLQKGAPLPAKELKPKKKSGKIPADLEEFMKQVTWKLDGSRLDIHGERIYYMPEGLPDVRGIRFLRTGLLLGELKKNRFEPSQAFAMCLKKDEYAQIIDLPCEDERVRRYLKGETLDVDDLTERKAKGWYLVCVDGFPLGWGKVSNGTLKNKYLPGWRLC</sequence>
<accession>A0A173T771</accession>
<dbReference type="RefSeq" id="WP_022415504.1">
    <property type="nucleotide sequence ID" value="NZ_CABIWY010000011.1"/>
</dbReference>
<dbReference type="Gene3D" id="3.40.50.150">
    <property type="entry name" value="Vaccinia Virus protein VP39"/>
    <property type="match status" value="1"/>
</dbReference>
<dbReference type="InterPro" id="IPR001678">
    <property type="entry name" value="MeTrfase_RsmB-F_NOP2_dom"/>
</dbReference>
<dbReference type="GO" id="GO:0008757">
    <property type="term" value="F:S-adenosylmethionine-dependent methyltransferase activity"/>
    <property type="evidence" value="ECO:0007669"/>
    <property type="project" value="InterPro"/>
</dbReference>
<dbReference type="SUPFAM" id="SSF53335">
    <property type="entry name" value="S-adenosyl-L-methionine-dependent methyltransferases"/>
    <property type="match status" value="1"/>
</dbReference>
<dbReference type="EMBL" id="CYYM01000002">
    <property type="protein sequence ID" value="CUN60824.1"/>
    <property type="molecule type" value="Genomic_DNA"/>
</dbReference>
<dbReference type="InterPro" id="IPR049560">
    <property type="entry name" value="MeTrfase_RsmB-F_NOP2_cat"/>
</dbReference>
<dbReference type="InterPro" id="IPR031341">
    <property type="entry name" value="Methyltr_RsmF_N"/>
</dbReference>
<dbReference type="GO" id="GO:0003723">
    <property type="term" value="F:RNA binding"/>
    <property type="evidence" value="ECO:0007669"/>
    <property type="project" value="UniProtKB-UniRule"/>
</dbReference>
<organism evidence="9 14">
    <name type="scientific">Dorea longicatena</name>
    <dbReference type="NCBI Taxonomy" id="88431"/>
    <lineage>
        <taxon>Bacteria</taxon>
        <taxon>Bacillati</taxon>
        <taxon>Bacillota</taxon>
        <taxon>Clostridia</taxon>
        <taxon>Lachnospirales</taxon>
        <taxon>Lachnospiraceae</taxon>
        <taxon>Dorea</taxon>
    </lineage>
</organism>
<keyword evidence="6 7" id="KW-0694">RNA-binding</keyword>
<dbReference type="PROSITE" id="PS51686">
    <property type="entry name" value="SAM_MT_RSMB_NOP"/>
    <property type="match status" value="1"/>
</dbReference>
<dbReference type="Proteomes" id="UP000095439">
    <property type="component" value="Unassembled WGS sequence"/>
</dbReference>
<name>A0A173T771_9FIRM</name>
<proteinExistence type="inferred from homology"/>
<dbReference type="NCBIfam" id="TIGR00446">
    <property type="entry name" value="nop2p"/>
    <property type="match status" value="1"/>
</dbReference>
<comment type="similarity">
    <text evidence="1 7">Belongs to the class I-like SAM-binding methyltransferase superfamily. RsmB/NOP family.</text>
</comment>
<evidence type="ECO:0000256" key="7">
    <source>
        <dbReference type="PROSITE-ProRule" id="PRU01023"/>
    </source>
</evidence>
<dbReference type="InterPro" id="IPR027391">
    <property type="entry name" value="Nol1_Nop2_Fmu_2"/>
</dbReference>
<feature type="domain" description="SAM-dependent MTase RsmB/NOP-type" evidence="8">
    <location>
        <begin position="22"/>
        <end position="303"/>
    </location>
</feature>
<evidence type="ECO:0000256" key="2">
    <source>
        <dbReference type="ARBA" id="ARBA00022490"/>
    </source>
</evidence>
<dbReference type="Pfam" id="PF13636">
    <property type="entry name" value="Methyltranf_PUA"/>
    <property type="match status" value="1"/>
</dbReference>
<comment type="caution">
    <text evidence="7">Lacks conserved residue(s) required for the propagation of feature annotation.</text>
</comment>
<evidence type="ECO:0000313" key="14">
    <source>
        <dbReference type="Proteomes" id="UP000095597"/>
    </source>
</evidence>
<dbReference type="InterPro" id="IPR011023">
    <property type="entry name" value="Nop2p"/>
</dbReference>
<feature type="binding site" evidence="7">
    <location>
        <position position="134"/>
    </location>
    <ligand>
        <name>S-adenosyl-L-methionine</name>
        <dbReference type="ChEBI" id="CHEBI:59789"/>
    </ligand>
</feature>
<dbReference type="PRINTS" id="PR02008">
    <property type="entry name" value="RCMTFAMILY"/>
</dbReference>
<evidence type="ECO:0000256" key="6">
    <source>
        <dbReference type="ARBA" id="ARBA00022884"/>
    </source>
</evidence>
<dbReference type="EMBL" id="CYYY01000011">
    <property type="protein sequence ID" value="CUO10279.1"/>
    <property type="molecule type" value="Genomic_DNA"/>
</dbReference>
<dbReference type="EC" id="2.1.1.178" evidence="9"/>
<dbReference type="InterPro" id="IPR029063">
    <property type="entry name" value="SAM-dependent_MTases_sf"/>
</dbReference>
<evidence type="ECO:0000256" key="1">
    <source>
        <dbReference type="ARBA" id="ARBA00007494"/>
    </source>
</evidence>
<dbReference type="PANTHER" id="PTHR22807:SF30">
    <property type="entry name" value="28S RRNA (CYTOSINE(4447)-C(5))-METHYLTRANSFERASE-RELATED"/>
    <property type="match status" value="1"/>
</dbReference>
<evidence type="ECO:0000313" key="11">
    <source>
        <dbReference type="EMBL" id="CUO10279.1"/>
    </source>
</evidence>